<sequence length="135" mass="13763">MQFQVTFAVLAAVMCFAAAAPATEEVKSSAASPSAQSSVSGTDRSKRYVAIAAPYAAAPYVAAAPYAAAPYVAASPYAAAPYVAASPYAAAPYVAAPYAAAPYALASTHAAPYVSSYTTYPYVAKTLASPYTYYP</sequence>
<protein>
    <recommendedName>
        <fullName evidence="4">Cuticle protein 16.5</fullName>
    </recommendedName>
</protein>
<evidence type="ECO:0000256" key="1">
    <source>
        <dbReference type="SAM" id="SignalP"/>
    </source>
</evidence>
<proteinExistence type="predicted"/>
<comment type="caution">
    <text evidence="2">The sequence shown here is derived from an EMBL/GenBank/DDBJ whole genome shotgun (WGS) entry which is preliminary data.</text>
</comment>
<gene>
    <name evidence="2" type="ORF">MEUPH1_LOCUS1992</name>
</gene>
<reference evidence="2 3" key="1">
    <citation type="submission" date="2023-01" db="EMBL/GenBank/DDBJ databases">
        <authorList>
            <person name="Whitehead M."/>
        </authorList>
    </citation>
    <scope>NUCLEOTIDE SEQUENCE [LARGE SCALE GENOMIC DNA]</scope>
</reference>
<dbReference type="Proteomes" id="UP001160148">
    <property type="component" value="Unassembled WGS sequence"/>
</dbReference>
<feature type="chain" id="PRO_5044010047" description="Cuticle protein 16.5" evidence="1">
    <location>
        <begin position="20"/>
        <end position="135"/>
    </location>
</feature>
<evidence type="ECO:0000313" key="2">
    <source>
        <dbReference type="EMBL" id="CAI6344919.1"/>
    </source>
</evidence>
<keyword evidence="1" id="KW-0732">Signal</keyword>
<feature type="signal peptide" evidence="1">
    <location>
        <begin position="1"/>
        <end position="19"/>
    </location>
</feature>
<organism evidence="2 3">
    <name type="scientific">Macrosiphum euphorbiae</name>
    <name type="common">potato aphid</name>
    <dbReference type="NCBI Taxonomy" id="13131"/>
    <lineage>
        <taxon>Eukaryota</taxon>
        <taxon>Metazoa</taxon>
        <taxon>Ecdysozoa</taxon>
        <taxon>Arthropoda</taxon>
        <taxon>Hexapoda</taxon>
        <taxon>Insecta</taxon>
        <taxon>Pterygota</taxon>
        <taxon>Neoptera</taxon>
        <taxon>Paraneoptera</taxon>
        <taxon>Hemiptera</taxon>
        <taxon>Sternorrhyncha</taxon>
        <taxon>Aphidomorpha</taxon>
        <taxon>Aphidoidea</taxon>
        <taxon>Aphididae</taxon>
        <taxon>Macrosiphini</taxon>
        <taxon>Macrosiphum</taxon>
    </lineage>
</organism>
<evidence type="ECO:0000313" key="3">
    <source>
        <dbReference type="Proteomes" id="UP001160148"/>
    </source>
</evidence>
<dbReference type="EMBL" id="CARXXK010000001">
    <property type="protein sequence ID" value="CAI6344919.1"/>
    <property type="molecule type" value="Genomic_DNA"/>
</dbReference>
<keyword evidence="3" id="KW-1185">Reference proteome</keyword>
<accession>A0AAV0VKU1</accession>
<evidence type="ECO:0008006" key="4">
    <source>
        <dbReference type="Google" id="ProtNLM"/>
    </source>
</evidence>
<dbReference type="AlphaFoldDB" id="A0AAV0VKU1"/>
<name>A0AAV0VKU1_9HEMI</name>